<dbReference type="Pfam" id="PF00078">
    <property type="entry name" value="RVT_1"/>
    <property type="match status" value="1"/>
</dbReference>
<evidence type="ECO:0000256" key="1">
    <source>
        <dbReference type="SAM" id="MobiDB-lite"/>
    </source>
</evidence>
<gene>
    <name evidence="3" type="primary">Acey_s0486.g2333</name>
    <name evidence="3" type="ORF">Y032_0486g2333</name>
</gene>
<dbReference type="AlphaFoldDB" id="A0A016WVE4"/>
<feature type="region of interest" description="Disordered" evidence="1">
    <location>
        <begin position="125"/>
        <end position="144"/>
    </location>
</feature>
<dbReference type="EMBL" id="JARK01000086">
    <property type="protein sequence ID" value="EYC43640.1"/>
    <property type="molecule type" value="Genomic_DNA"/>
</dbReference>
<feature type="compositionally biased region" description="Basic and acidic residues" evidence="1">
    <location>
        <begin position="195"/>
        <end position="204"/>
    </location>
</feature>
<accession>A0A016WVE4</accession>
<comment type="caution">
    <text evidence="3">The sequence shown here is derived from an EMBL/GenBank/DDBJ whole genome shotgun (WGS) entry which is preliminary data.</text>
</comment>
<name>A0A016WVE4_9BILA</name>
<evidence type="ECO:0000313" key="4">
    <source>
        <dbReference type="Proteomes" id="UP000024635"/>
    </source>
</evidence>
<dbReference type="PROSITE" id="PS50878">
    <property type="entry name" value="RT_POL"/>
    <property type="match status" value="1"/>
</dbReference>
<evidence type="ECO:0000313" key="3">
    <source>
        <dbReference type="EMBL" id="EYC43640.1"/>
    </source>
</evidence>
<dbReference type="SUPFAM" id="SSF56672">
    <property type="entry name" value="DNA/RNA polymerases"/>
    <property type="match status" value="1"/>
</dbReference>
<dbReference type="PANTHER" id="PTHR33332">
    <property type="entry name" value="REVERSE TRANSCRIPTASE DOMAIN-CONTAINING PROTEIN"/>
    <property type="match status" value="1"/>
</dbReference>
<protein>
    <recommendedName>
        <fullName evidence="2">Reverse transcriptase domain-containing protein</fullName>
    </recommendedName>
</protein>
<dbReference type="InterPro" id="IPR000477">
    <property type="entry name" value="RT_dom"/>
</dbReference>
<organism evidence="3 4">
    <name type="scientific">Ancylostoma ceylanicum</name>
    <dbReference type="NCBI Taxonomy" id="53326"/>
    <lineage>
        <taxon>Eukaryota</taxon>
        <taxon>Metazoa</taxon>
        <taxon>Ecdysozoa</taxon>
        <taxon>Nematoda</taxon>
        <taxon>Chromadorea</taxon>
        <taxon>Rhabditida</taxon>
        <taxon>Rhabditina</taxon>
        <taxon>Rhabditomorpha</taxon>
        <taxon>Strongyloidea</taxon>
        <taxon>Ancylostomatidae</taxon>
        <taxon>Ancylostomatinae</taxon>
        <taxon>Ancylostoma</taxon>
    </lineage>
</organism>
<feature type="compositionally biased region" description="Basic and acidic residues" evidence="1">
    <location>
        <begin position="133"/>
        <end position="143"/>
    </location>
</feature>
<dbReference type="Proteomes" id="UP000024635">
    <property type="component" value="Unassembled WGS sequence"/>
</dbReference>
<feature type="region of interest" description="Disordered" evidence="1">
    <location>
        <begin position="192"/>
        <end position="215"/>
    </location>
</feature>
<reference evidence="4" key="1">
    <citation type="journal article" date="2015" name="Nat. Genet.">
        <title>The genome and transcriptome of the zoonotic hookworm Ancylostoma ceylanicum identify infection-specific gene families.</title>
        <authorList>
            <person name="Schwarz E.M."/>
            <person name="Hu Y."/>
            <person name="Antoshechkin I."/>
            <person name="Miller M.M."/>
            <person name="Sternberg P.W."/>
            <person name="Aroian R.V."/>
        </authorList>
    </citation>
    <scope>NUCLEOTIDE SEQUENCE</scope>
    <source>
        <strain evidence="4">HY135</strain>
    </source>
</reference>
<dbReference type="OrthoDB" id="6283029at2759"/>
<evidence type="ECO:0000259" key="2">
    <source>
        <dbReference type="PROSITE" id="PS50878"/>
    </source>
</evidence>
<proteinExistence type="predicted"/>
<keyword evidence="4" id="KW-1185">Reference proteome</keyword>
<dbReference type="InterPro" id="IPR043502">
    <property type="entry name" value="DNA/RNA_pol_sf"/>
</dbReference>
<sequence length="215" mass="24326">MNEVGIHPMIVNWTRDFLTGRTYQVRVRDQYSEVFSAYSGVPQGGVLSPLLFILYTYELPESVSRFGVVCKMYADDIKIYKSLEKAEDSCAIQAAIDYIDKWADTWELPIAPEKTKLNPAKAHNPPFQASGHDSGHKIHDNKNRHIRPRPSIQHLAAIDTAIGTLLLVCTSKMADENLGKFWPRLALHSASQANESRKRIERKSGGSWHHKVNDQ</sequence>
<feature type="domain" description="Reverse transcriptase" evidence="2">
    <location>
        <begin position="1"/>
        <end position="134"/>
    </location>
</feature>